<name>A0A1T4PBY9_9ENTE</name>
<proteinExistence type="predicted"/>
<dbReference type="OrthoDB" id="2217731at2"/>
<gene>
    <name evidence="1" type="ORF">SAMN02745116_01748</name>
</gene>
<keyword evidence="2" id="KW-1185">Reference proteome</keyword>
<dbReference type="Proteomes" id="UP000190328">
    <property type="component" value="Unassembled WGS sequence"/>
</dbReference>
<accession>A0A1T4PBY9</accession>
<evidence type="ECO:0000313" key="1">
    <source>
        <dbReference type="EMBL" id="SJZ89095.1"/>
    </source>
</evidence>
<dbReference type="AlphaFoldDB" id="A0A1T4PBY9"/>
<sequence length="268" mass="31490">MARKNIYDLLNEHEIDTRQEYERLWTLLRSRSSYSATHNYSVSVLQIIEKEFLNFKRRVSFVSFHEMVRYFQLPFREESGYFPAIVYGVSLDELNCFIELILLVFQELEEINHKGKYDFAEAKAQIKHNIHYILEKIAHKIIEIRPKQLIVVPSDDFVNAVADIILPEDEQLALAVLGYSHYSHKADIEEKGVILKQLVDYVEPKLKIVKDSNLSFVLNKYYAKQGENATAPHLNAEEMIELYDGLYKNILFYIMKQEINDLVEGDNY</sequence>
<evidence type="ECO:0000313" key="2">
    <source>
        <dbReference type="Proteomes" id="UP000190328"/>
    </source>
</evidence>
<reference evidence="1 2" key="1">
    <citation type="submission" date="2017-02" db="EMBL/GenBank/DDBJ databases">
        <authorList>
            <person name="Peterson S.W."/>
        </authorList>
    </citation>
    <scope>NUCLEOTIDE SEQUENCE [LARGE SCALE GENOMIC DNA]</scope>
    <source>
        <strain evidence="1 2">ATCC BAA-1030</strain>
    </source>
</reference>
<organism evidence="1 2">
    <name type="scientific">Pilibacter termitis</name>
    <dbReference type="NCBI Taxonomy" id="263852"/>
    <lineage>
        <taxon>Bacteria</taxon>
        <taxon>Bacillati</taxon>
        <taxon>Bacillota</taxon>
        <taxon>Bacilli</taxon>
        <taxon>Lactobacillales</taxon>
        <taxon>Enterococcaceae</taxon>
        <taxon>Pilibacter</taxon>
    </lineage>
</organism>
<dbReference type="EMBL" id="FUXI01000020">
    <property type="protein sequence ID" value="SJZ89095.1"/>
    <property type="molecule type" value="Genomic_DNA"/>
</dbReference>
<protein>
    <submittedName>
        <fullName evidence="1">Uncharacterized protein</fullName>
    </submittedName>
</protein>
<dbReference type="RefSeq" id="WP_078807682.1">
    <property type="nucleotide sequence ID" value="NZ_FUXI01000020.1"/>
</dbReference>